<feature type="transmembrane region" description="Helical" evidence="8">
    <location>
        <begin position="209"/>
        <end position="226"/>
    </location>
</feature>
<keyword evidence="3" id="KW-0813">Transport</keyword>
<sequence length="255" mass="27823">MIAHPPLEETGLLALVLALLSSFALGISKSGLKGIGVLIVTLMALAYGARTSTGLLVPLLICGDIFAVLHYHRHTRWEYVWRLLPWILAGLLFGAWIGKDLPEATFKWAMGGIILVSVGVMAWWDLRKSKHIPNHWGFAGVMGILAGITSMVGNLAGAFSNLYFLAMRLPKNEFIGTVAWLFLLINLVKLPLHIFAWGTITPAVLQANLRLFPALVLGLLVGIRLVRSIRDPLFRKLILVLTALGAALLLLRPAG</sequence>
<dbReference type="EMBL" id="JAMXIB010000013">
    <property type="protein sequence ID" value="MCO5725808.1"/>
    <property type="molecule type" value="Genomic_DNA"/>
</dbReference>
<name>A0ABT1B0J0_9FLAO</name>
<feature type="transmembrane region" description="Helical" evidence="8">
    <location>
        <begin position="178"/>
        <end position="197"/>
    </location>
</feature>
<keyword evidence="4 8" id="KW-1003">Cell membrane</keyword>
<reference evidence="9 10" key="1">
    <citation type="submission" date="2022-06" db="EMBL/GenBank/DDBJ databases">
        <authorList>
            <person name="Xuan X."/>
        </authorList>
    </citation>
    <scope>NUCLEOTIDE SEQUENCE [LARGE SCALE GENOMIC DNA]</scope>
    <source>
        <strain evidence="9 10">2V75</strain>
    </source>
</reference>
<evidence type="ECO:0000256" key="3">
    <source>
        <dbReference type="ARBA" id="ARBA00022448"/>
    </source>
</evidence>
<dbReference type="InterPro" id="IPR052017">
    <property type="entry name" value="TSUP"/>
</dbReference>
<organism evidence="9 10">
    <name type="scientific">Robiginitalea marina</name>
    <dbReference type="NCBI Taxonomy" id="2954105"/>
    <lineage>
        <taxon>Bacteria</taxon>
        <taxon>Pseudomonadati</taxon>
        <taxon>Bacteroidota</taxon>
        <taxon>Flavobacteriia</taxon>
        <taxon>Flavobacteriales</taxon>
        <taxon>Flavobacteriaceae</taxon>
        <taxon>Robiginitalea</taxon>
    </lineage>
</organism>
<evidence type="ECO:0000256" key="4">
    <source>
        <dbReference type="ARBA" id="ARBA00022475"/>
    </source>
</evidence>
<keyword evidence="6 8" id="KW-1133">Transmembrane helix</keyword>
<dbReference type="Pfam" id="PF01925">
    <property type="entry name" value="TauE"/>
    <property type="match status" value="1"/>
</dbReference>
<keyword evidence="7 8" id="KW-0472">Membrane</keyword>
<gene>
    <name evidence="9" type="ORF">NG653_13150</name>
</gene>
<feature type="transmembrane region" description="Helical" evidence="8">
    <location>
        <begin position="105"/>
        <end position="124"/>
    </location>
</feature>
<dbReference type="PANTHER" id="PTHR30269">
    <property type="entry name" value="TRANSMEMBRANE PROTEIN YFCA"/>
    <property type="match status" value="1"/>
</dbReference>
<evidence type="ECO:0000313" key="9">
    <source>
        <dbReference type="EMBL" id="MCO5725808.1"/>
    </source>
</evidence>
<evidence type="ECO:0000256" key="6">
    <source>
        <dbReference type="ARBA" id="ARBA00022989"/>
    </source>
</evidence>
<evidence type="ECO:0000256" key="1">
    <source>
        <dbReference type="ARBA" id="ARBA00004651"/>
    </source>
</evidence>
<feature type="transmembrane region" description="Helical" evidence="8">
    <location>
        <begin position="136"/>
        <end position="166"/>
    </location>
</feature>
<dbReference type="PANTHER" id="PTHR30269:SF23">
    <property type="entry name" value="MEMBRANE TRANSPORTER PROTEIN YDHB-RELATED"/>
    <property type="match status" value="1"/>
</dbReference>
<feature type="transmembrane region" description="Helical" evidence="8">
    <location>
        <begin position="56"/>
        <end position="73"/>
    </location>
</feature>
<dbReference type="Proteomes" id="UP001206312">
    <property type="component" value="Unassembled WGS sequence"/>
</dbReference>
<feature type="transmembrane region" description="Helical" evidence="8">
    <location>
        <begin position="233"/>
        <end position="251"/>
    </location>
</feature>
<evidence type="ECO:0000256" key="5">
    <source>
        <dbReference type="ARBA" id="ARBA00022692"/>
    </source>
</evidence>
<evidence type="ECO:0000256" key="2">
    <source>
        <dbReference type="ARBA" id="ARBA00009142"/>
    </source>
</evidence>
<dbReference type="InterPro" id="IPR002781">
    <property type="entry name" value="TM_pro_TauE-like"/>
</dbReference>
<dbReference type="RefSeq" id="WP_252742180.1">
    <property type="nucleotide sequence ID" value="NZ_JAMXIB010000013.1"/>
</dbReference>
<keyword evidence="5 8" id="KW-0812">Transmembrane</keyword>
<comment type="caution">
    <text evidence="9">The sequence shown here is derived from an EMBL/GenBank/DDBJ whole genome shotgun (WGS) entry which is preliminary data.</text>
</comment>
<evidence type="ECO:0000256" key="7">
    <source>
        <dbReference type="ARBA" id="ARBA00023136"/>
    </source>
</evidence>
<feature type="transmembrane region" description="Helical" evidence="8">
    <location>
        <begin position="79"/>
        <end position="98"/>
    </location>
</feature>
<evidence type="ECO:0000256" key="8">
    <source>
        <dbReference type="RuleBase" id="RU363041"/>
    </source>
</evidence>
<evidence type="ECO:0000313" key="10">
    <source>
        <dbReference type="Proteomes" id="UP001206312"/>
    </source>
</evidence>
<comment type="subcellular location">
    <subcellularLocation>
        <location evidence="1 8">Cell membrane</location>
        <topology evidence="1 8">Multi-pass membrane protein</topology>
    </subcellularLocation>
</comment>
<feature type="transmembrane region" description="Helical" evidence="8">
    <location>
        <begin position="34"/>
        <end position="49"/>
    </location>
</feature>
<keyword evidence="10" id="KW-1185">Reference proteome</keyword>
<accession>A0ABT1B0J0</accession>
<proteinExistence type="inferred from homology"/>
<comment type="similarity">
    <text evidence="2 8">Belongs to the 4-toluene sulfonate uptake permease (TSUP) (TC 2.A.102) family.</text>
</comment>
<protein>
    <recommendedName>
        <fullName evidence="8">Probable membrane transporter protein</fullName>
    </recommendedName>
</protein>